<evidence type="ECO:0000313" key="2">
    <source>
        <dbReference type="EMBL" id="CAG8410460.1"/>
    </source>
</evidence>
<comment type="similarity">
    <text evidence="1">Belongs to the asaB hydroxylase/desaturase family.</text>
</comment>
<name>A0A9W4JNK9_9EURO</name>
<dbReference type="OrthoDB" id="48317at2759"/>
<dbReference type="InterPro" id="IPR044053">
    <property type="entry name" value="AsaB-like"/>
</dbReference>
<dbReference type="EMBL" id="CAJVPD010000265">
    <property type="protein sequence ID" value="CAG8410460.1"/>
    <property type="molecule type" value="Genomic_DNA"/>
</dbReference>
<dbReference type="NCBIfam" id="NF041278">
    <property type="entry name" value="CmcJ_NvfI_EfuI"/>
    <property type="match status" value="1"/>
</dbReference>
<reference evidence="2" key="1">
    <citation type="submission" date="2021-07" db="EMBL/GenBank/DDBJ databases">
        <authorList>
            <person name="Branca A.L. A."/>
        </authorList>
    </citation>
    <scope>NUCLEOTIDE SEQUENCE</scope>
</reference>
<comment type="caution">
    <text evidence="2">The sequence shown here is derived from an EMBL/GenBank/DDBJ whole genome shotgun (WGS) entry which is preliminary data.</text>
</comment>
<accession>A0A9W4JNK9</accession>
<dbReference type="AlphaFoldDB" id="A0A9W4JNK9"/>
<evidence type="ECO:0000313" key="3">
    <source>
        <dbReference type="Proteomes" id="UP001152592"/>
    </source>
</evidence>
<gene>
    <name evidence="2" type="ORF">PSALAMII_LOCUS8640</name>
</gene>
<evidence type="ECO:0000256" key="1">
    <source>
        <dbReference type="ARBA" id="ARBA00023604"/>
    </source>
</evidence>
<sequence>MATAAVHPPSQDSLITEKPEIPTVYIPHNVQTTLTFNAPREDGTPHPAITIGQPESYTRPMVDLSATIYDITGHELDYNLDDHGFQYHYHESEEKDFISENTIKSEYYPEVEQLLKDVTGASRVFIFDHVLRRAAKDWTTGEQPRGPIHTVHIDASYNGAESRVRHYLPDEAEELLKCRVQMISLWRPIRTVLKDPLAVSDAKTTPESGLEEIKFIFPDHVGGSWSVKPDPNIKWYYRYKQPPNLVTFLKLYDSKMDGRAKRLPHSAFSDATTENEPARESIEVRALLFHPDDTRD</sequence>
<dbReference type="PANTHER" id="PTHR34598:SF3">
    <property type="entry name" value="OXIDOREDUCTASE AN1597"/>
    <property type="match status" value="1"/>
</dbReference>
<organism evidence="2 3">
    <name type="scientific">Penicillium salamii</name>
    <dbReference type="NCBI Taxonomy" id="1612424"/>
    <lineage>
        <taxon>Eukaryota</taxon>
        <taxon>Fungi</taxon>
        <taxon>Dikarya</taxon>
        <taxon>Ascomycota</taxon>
        <taxon>Pezizomycotina</taxon>
        <taxon>Eurotiomycetes</taxon>
        <taxon>Eurotiomycetidae</taxon>
        <taxon>Eurotiales</taxon>
        <taxon>Aspergillaceae</taxon>
        <taxon>Penicillium</taxon>
    </lineage>
</organism>
<protein>
    <submittedName>
        <fullName evidence="2">Uncharacterized protein</fullName>
    </submittedName>
</protein>
<dbReference type="PANTHER" id="PTHR34598">
    <property type="entry name" value="BLL6449 PROTEIN"/>
    <property type="match status" value="1"/>
</dbReference>
<proteinExistence type="inferred from homology"/>
<dbReference type="GO" id="GO:0016491">
    <property type="term" value="F:oxidoreductase activity"/>
    <property type="evidence" value="ECO:0007669"/>
    <property type="project" value="InterPro"/>
</dbReference>
<dbReference type="Proteomes" id="UP001152592">
    <property type="component" value="Unassembled WGS sequence"/>
</dbReference>